<evidence type="ECO:0008006" key="4">
    <source>
        <dbReference type="Google" id="ProtNLM"/>
    </source>
</evidence>
<sequence length="275" mass="30654" precursor="true">MKIYNALFHLLTALIISAALAGCSTANVNLGREAGYYEGLKITDFSRMKTPADVKPDKRNESQIRYRVITYSAQKKNFAKLRIPVNEIEAGPETQIDKNAQRNGLLYKAGDSGDLKILSDAVKEASADTENRTYLVVYQEGSDDVYLREVHGLRTVIYVDSRNTAKDRQLCSGRYGITLSTIRRGGSDIAVLLPFFDNGAGLAESLEIIRPRLKNAGKTKFESCALSCRMERGSFILMMPESLPLQDKSVARELFQHSEDESRFSFYVIACTAVL</sequence>
<keyword evidence="1" id="KW-0732">Signal</keyword>
<evidence type="ECO:0000256" key="1">
    <source>
        <dbReference type="SAM" id="SignalP"/>
    </source>
</evidence>
<dbReference type="STRING" id="1941349.STSP1_02135"/>
<evidence type="ECO:0000313" key="3">
    <source>
        <dbReference type="Proteomes" id="UP000193334"/>
    </source>
</evidence>
<dbReference type="Proteomes" id="UP000193334">
    <property type="component" value="Chromosome"/>
</dbReference>
<dbReference type="PROSITE" id="PS51257">
    <property type="entry name" value="PROKAR_LIPOPROTEIN"/>
    <property type="match status" value="1"/>
</dbReference>
<feature type="chain" id="PRO_5012777591" description="Lipoprotein" evidence="1">
    <location>
        <begin position="22"/>
        <end position="275"/>
    </location>
</feature>
<evidence type="ECO:0000313" key="2">
    <source>
        <dbReference type="EMBL" id="ARN57713.1"/>
    </source>
</evidence>
<gene>
    <name evidence="2" type="ORF">STSP1_02135</name>
</gene>
<accession>A0A1W6LPR4</accession>
<feature type="signal peptide" evidence="1">
    <location>
        <begin position="1"/>
        <end position="21"/>
    </location>
</feature>
<protein>
    <recommendedName>
        <fullName evidence="4">Lipoprotein</fullName>
    </recommendedName>
</protein>
<proteinExistence type="predicted"/>
<dbReference type="AlphaFoldDB" id="A0A1W6LPR4"/>
<dbReference type="RefSeq" id="WP_085756338.1">
    <property type="nucleotide sequence ID" value="NZ_CP021023.1"/>
</dbReference>
<name>A0A1W6LPR4_9BACT</name>
<dbReference type="EMBL" id="CP021023">
    <property type="protein sequence ID" value="ARN57713.1"/>
    <property type="molecule type" value="Genomic_DNA"/>
</dbReference>
<keyword evidence="3" id="KW-1185">Reference proteome</keyword>
<organism evidence="2 3">
    <name type="scientific">Sedimentisphaera salicampi</name>
    <dbReference type="NCBI Taxonomy" id="1941349"/>
    <lineage>
        <taxon>Bacteria</taxon>
        <taxon>Pseudomonadati</taxon>
        <taxon>Planctomycetota</taxon>
        <taxon>Phycisphaerae</taxon>
        <taxon>Sedimentisphaerales</taxon>
        <taxon>Sedimentisphaeraceae</taxon>
        <taxon>Sedimentisphaera</taxon>
    </lineage>
</organism>
<reference evidence="3" key="1">
    <citation type="submission" date="2017-04" db="EMBL/GenBank/DDBJ databases">
        <title>Comparative genomics and description of representatives of a novel lineage of planctomycetes thriving in anoxic sediments.</title>
        <authorList>
            <person name="Spring S."/>
            <person name="Bunk B."/>
            <person name="Sproer C."/>
        </authorList>
    </citation>
    <scope>NUCLEOTIDE SEQUENCE [LARGE SCALE GENOMIC DNA]</scope>
    <source>
        <strain evidence="3">ST-PulAB-D4</strain>
    </source>
</reference>
<dbReference type="KEGG" id="pbp:STSP1_02135"/>